<evidence type="ECO:0008006" key="2">
    <source>
        <dbReference type="Google" id="ProtNLM"/>
    </source>
</evidence>
<accession>A0A2H4J2R8</accession>
<organism evidence="1">
    <name type="scientific">uncultured Caudovirales phage</name>
    <dbReference type="NCBI Taxonomy" id="2100421"/>
    <lineage>
        <taxon>Viruses</taxon>
        <taxon>Duplodnaviria</taxon>
        <taxon>Heunggongvirae</taxon>
        <taxon>Uroviricota</taxon>
        <taxon>Caudoviricetes</taxon>
        <taxon>Peduoviridae</taxon>
        <taxon>Maltschvirus</taxon>
        <taxon>Maltschvirus maltsch</taxon>
    </lineage>
</organism>
<evidence type="ECO:0000313" key="1">
    <source>
        <dbReference type="EMBL" id="ASN68729.1"/>
    </source>
</evidence>
<gene>
    <name evidence="1" type="ORF">9F5_42</name>
</gene>
<dbReference type="SUPFAM" id="SSF55874">
    <property type="entry name" value="ATPase domain of HSP90 chaperone/DNA topoisomerase II/histidine kinase"/>
    <property type="match status" value="1"/>
</dbReference>
<reference evidence="1" key="1">
    <citation type="submission" date="2017-06" db="EMBL/GenBank/DDBJ databases">
        <title>Novel phages from South African skin metaviromes.</title>
        <authorList>
            <person name="van Zyl L.J."/>
            <person name="Abrahams Y."/>
            <person name="Stander E.A."/>
            <person name="Kirby B.M."/>
            <person name="Clavaud C."/>
            <person name="Farcet C."/>
            <person name="Breton L."/>
            <person name="Trindade M.I."/>
        </authorList>
    </citation>
    <scope>NUCLEOTIDE SEQUENCE</scope>
</reference>
<name>A0A2H4J2R8_9CAUD</name>
<sequence length="662" mass="73340">MSDESSRLSLFEEDYLLRELGPVAHVPQVALTELVANAWDAGASLVELFLPSELGGTLTVIDDGHGMTPKQFSRRWMTLRYNRLKHQSWKVEFPKGKDGKARKAYGRNGVGRHGLLCFADEYRVETWRDGILSTFVVGTESGPSPFVVRSEEFSEREGEGTRLSVVVNRKMPDLEEIITVLAARFIHDPGFQIRVNGTPLTLAKLEQHARSHTLTLSEGRTAKVIVIDSTQQNHSSIHQGVAFWVDHRLVGDPTWAIGQVANFDGRTRFAKRYKIIVDTLGFEDHVLADWTGFRTTPAVKELYQATADHISQVADELAAEVVESTSEDALVQNRAELKSLGQGAQLEVTEFTKAVAQAHPMVSPEFLATAVKAVINLEKSKSGAALLHKLANLDTKDVEGLDTLLADWSVKDALRVLDEIDDRLSVIEAIARLAEDPNTDELHTLHPLILRSRWLFGPEFESVEYCSNTTLRSVAKQLWGDGDASFQNEKKRPDVVVLPDRSMVQLVGIERFDPQDPTIAQMQNILLIELKRGGFKIKRDEVNQADGYVQDIANSGYVNGAPFVTAWVVGQSIASGVGTEKTVGDDSRKYGQVRATTYGALVGTANLRLMRLRKTLEERYDNLPTDTLLAKVLSIQEQATLDLNTSNPVQHQDESAALAVAQ</sequence>
<dbReference type="InterPro" id="IPR036890">
    <property type="entry name" value="HATPase_C_sf"/>
</dbReference>
<dbReference type="Pfam" id="PF13589">
    <property type="entry name" value="HATPase_c_3"/>
    <property type="match status" value="1"/>
</dbReference>
<proteinExistence type="predicted"/>
<protein>
    <recommendedName>
        <fullName evidence="2">ATP-binding protein</fullName>
    </recommendedName>
</protein>
<dbReference type="Gene3D" id="3.30.565.10">
    <property type="entry name" value="Histidine kinase-like ATPase, C-terminal domain"/>
    <property type="match status" value="1"/>
</dbReference>
<dbReference type="EMBL" id="MF417880">
    <property type="protein sequence ID" value="ASN68729.1"/>
    <property type="molecule type" value="Genomic_DNA"/>
</dbReference>